<feature type="domain" description="Periplasmic binding protein" evidence="4">
    <location>
        <begin position="68"/>
        <end position="254"/>
    </location>
</feature>
<evidence type="ECO:0000256" key="3">
    <source>
        <dbReference type="SAM" id="SignalP"/>
    </source>
</evidence>
<name>A0A9D2RDK4_9FIRM</name>
<dbReference type="Proteomes" id="UP000823909">
    <property type="component" value="Unassembled WGS sequence"/>
</dbReference>
<evidence type="ECO:0000259" key="4">
    <source>
        <dbReference type="Pfam" id="PF13407"/>
    </source>
</evidence>
<gene>
    <name evidence="5" type="ORF">H9910_05870</name>
</gene>
<dbReference type="InterPro" id="IPR050555">
    <property type="entry name" value="Bact_Solute-Bind_Prot2"/>
</dbReference>
<comment type="similarity">
    <text evidence="2">Belongs to the bacterial solute-binding protein 2 family.</text>
</comment>
<protein>
    <submittedName>
        <fullName evidence="5">Substrate-binding domain-containing protein</fullName>
    </submittedName>
</protein>
<reference evidence="5" key="1">
    <citation type="journal article" date="2021" name="PeerJ">
        <title>Extensive microbial diversity within the chicken gut microbiome revealed by metagenomics and culture.</title>
        <authorList>
            <person name="Gilroy R."/>
            <person name="Ravi A."/>
            <person name="Getino M."/>
            <person name="Pursley I."/>
            <person name="Horton D.L."/>
            <person name="Alikhan N.F."/>
            <person name="Baker D."/>
            <person name="Gharbi K."/>
            <person name="Hall N."/>
            <person name="Watson M."/>
            <person name="Adriaenssens E.M."/>
            <person name="Foster-Nyarko E."/>
            <person name="Jarju S."/>
            <person name="Secka A."/>
            <person name="Antonio M."/>
            <person name="Oren A."/>
            <person name="Chaudhuri R.R."/>
            <person name="La Ragione R."/>
            <person name="Hildebrand F."/>
            <person name="Pallen M.J."/>
        </authorList>
    </citation>
    <scope>NUCLEOTIDE SEQUENCE</scope>
    <source>
        <strain evidence="5">ChiBcec15-3976</strain>
    </source>
</reference>
<comment type="subcellular location">
    <subcellularLocation>
        <location evidence="1">Cell envelope</location>
    </subcellularLocation>
</comment>
<sequence>MRKKSAVCIALVLCIAAAGCGCSPEEKEENIFTGDAPERPEWQAKLDAVDPAVYTDIDELDLEPGTYISVIGKAENTAYWQQVRAGVEQAAEDINERLGYGGADEIRVVYNAPSDGENIDEQVNILDEEMSRYPDVIAIASIDENASSVQFDLAIENGIQIVAFDSGNSYQGIQCTCMTDNTAAAKTGAARLCEAIGDSGELALFVHDSVSGNARERAEAFKQEIIDSHPGVTVAETIYLDQMDQLKRQAAAEELGVSAEELEQWSEAASGLNDEPGEEAKIRLEDIDAIAAGMSDEDAVSFYLGKHPDLKGCFGVNDESVLLAARAVSEMERIDSVAVMGFDAGKEQISALEDGSIDGLVVQNPFGMGYATVVAAARTALEIGNEAVVDTGYTWVDPSNLENENIQTMLYE</sequence>
<organism evidence="5 6">
    <name type="scientific">Candidatus Mediterraneibacter quadrami</name>
    <dbReference type="NCBI Taxonomy" id="2838684"/>
    <lineage>
        <taxon>Bacteria</taxon>
        <taxon>Bacillati</taxon>
        <taxon>Bacillota</taxon>
        <taxon>Clostridia</taxon>
        <taxon>Lachnospirales</taxon>
        <taxon>Lachnospiraceae</taxon>
        <taxon>Mediterraneibacter</taxon>
    </lineage>
</organism>
<dbReference type="PROSITE" id="PS51257">
    <property type="entry name" value="PROKAR_LIPOPROTEIN"/>
    <property type="match status" value="1"/>
</dbReference>
<dbReference type="GO" id="GO:0030246">
    <property type="term" value="F:carbohydrate binding"/>
    <property type="evidence" value="ECO:0007669"/>
    <property type="project" value="TreeGrafter"/>
</dbReference>
<proteinExistence type="inferred from homology"/>
<dbReference type="Pfam" id="PF13407">
    <property type="entry name" value="Peripla_BP_4"/>
    <property type="match status" value="2"/>
</dbReference>
<dbReference type="InterPro" id="IPR028082">
    <property type="entry name" value="Peripla_BP_I"/>
</dbReference>
<dbReference type="SUPFAM" id="SSF53822">
    <property type="entry name" value="Periplasmic binding protein-like I"/>
    <property type="match status" value="1"/>
</dbReference>
<dbReference type="PANTHER" id="PTHR30036:SF7">
    <property type="entry name" value="ABC TRANSPORTER PERIPLASMIC-BINDING PROTEIN YPHF"/>
    <property type="match status" value="1"/>
</dbReference>
<dbReference type="EMBL" id="DWUU01000036">
    <property type="protein sequence ID" value="HJD42517.1"/>
    <property type="molecule type" value="Genomic_DNA"/>
</dbReference>
<feature type="chain" id="PRO_5039023449" evidence="3">
    <location>
        <begin position="21"/>
        <end position="412"/>
    </location>
</feature>
<dbReference type="InterPro" id="IPR025997">
    <property type="entry name" value="SBP_2_dom"/>
</dbReference>
<reference evidence="5" key="2">
    <citation type="submission" date="2021-04" db="EMBL/GenBank/DDBJ databases">
        <authorList>
            <person name="Gilroy R."/>
        </authorList>
    </citation>
    <scope>NUCLEOTIDE SEQUENCE</scope>
    <source>
        <strain evidence="5">ChiBcec15-3976</strain>
    </source>
</reference>
<feature type="domain" description="Periplasmic binding protein" evidence="4">
    <location>
        <begin position="299"/>
        <end position="378"/>
    </location>
</feature>
<evidence type="ECO:0000256" key="2">
    <source>
        <dbReference type="ARBA" id="ARBA00007639"/>
    </source>
</evidence>
<comment type="caution">
    <text evidence="5">The sequence shown here is derived from an EMBL/GenBank/DDBJ whole genome shotgun (WGS) entry which is preliminary data.</text>
</comment>
<keyword evidence="3" id="KW-0732">Signal</keyword>
<dbReference type="AlphaFoldDB" id="A0A9D2RDK4"/>
<dbReference type="PANTHER" id="PTHR30036">
    <property type="entry name" value="D-XYLOSE-BINDING PERIPLASMIC PROTEIN"/>
    <property type="match status" value="1"/>
</dbReference>
<dbReference type="GO" id="GO:0030288">
    <property type="term" value="C:outer membrane-bounded periplasmic space"/>
    <property type="evidence" value="ECO:0007669"/>
    <property type="project" value="TreeGrafter"/>
</dbReference>
<evidence type="ECO:0000313" key="5">
    <source>
        <dbReference type="EMBL" id="HJD42517.1"/>
    </source>
</evidence>
<dbReference type="Gene3D" id="3.40.50.2300">
    <property type="match status" value="2"/>
</dbReference>
<evidence type="ECO:0000313" key="6">
    <source>
        <dbReference type="Proteomes" id="UP000823909"/>
    </source>
</evidence>
<feature type="signal peptide" evidence="3">
    <location>
        <begin position="1"/>
        <end position="20"/>
    </location>
</feature>
<accession>A0A9D2RDK4</accession>
<evidence type="ECO:0000256" key="1">
    <source>
        <dbReference type="ARBA" id="ARBA00004196"/>
    </source>
</evidence>